<dbReference type="InterPro" id="IPR002933">
    <property type="entry name" value="Peptidase_M20"/>
</dbReference>
<dbReference type="PANTHER" id="PTHR43501:SF1">
    <property type="entry name" value="CYTOSOL NON-SPECIFIC DIPEPTIDASE"/>
    <property type="match status" value="1"/>
</dbReference>
<dbReference type="Gene3D" id="3.40.630.10">
    <property type="entry name" value="Zn peptidases"/>
    <property type="match status" value="2"/>
</dbReference>
<protein>
    <submittedName>
        <fullName evidence="2">M20/M25/M40 family metallo-hydrolase</fullName>
    </submittedName>
</protein>
<evidence type="ECO:0000256" key="1">
    <source>
        <dbReference type="ARBA" id="ARBA00022801"/>
    </source>
</evidence>
<dbReference type="RefSeq" id="WP_345971887.1">
    <property type="nucleotide sequence ID" value="NZ_CP147920.1"/>
</dbReference>
<evidence type="ECO:0000313" key="2">
    <source>
        <dbReference type="EMBL" id="XAU14055.1"/>
    </source>
</evidence>
<name>A0ABZ3H695_9BACT</name>
<sequence>MTVIEHFKTLCTIPHCSGETAQMLAYLGEKAEAYGYAVHTDPAGNLLCTHPEARVTLQAHYDMVCIGRAPALELYEEAGWLHAKESTLGADNGMGMAMMLALMEAGRPVDCLFTSDEETGLVGARDLGVPLKTPLLLNLDSEEFGEITVGCAGGVDLNVTLPLTRTARELYCYEAVAEGYPGGHSGVDIDKNIPNAIKELAAKLYDLGASVVSIGGGERRNAVPKRAIATVAFETEVDDAMLRSLGKQQCEVIENPLLPMLHAFAHGVRAFDAGLGIVRTSINLAEIATTETAITIKLSARSMMEAELQRIASETTAYFEAFGAAVQSEGFYAPWEPEQEGFVEEVRAAYEAVSGGAVTIGAIHAGLECGIIKKHFPQMQMASVGPTITHPHSTRERVDLESVEQLFAVVERVIAARA</sequence>
<dbReference type="InterPro" id="IPR001160">
    <property type="entry name" value="Peptidase_M20C"/>
</dbReference>
<gene>
    <name evidence="2" type="ORF">WCY31_07265</name>
</gene>
<reference evidence="2 3" key="1">
    <citation type="submission" date="2024-03" db="EMBL/GenBank/DDBJ databases">
        <title>Sulfurimonas sp. HSL3-1.</title>
        <authorList>
            <person name="Wang S."/>
        </authorList>
    </citation>
    <scope>NUCLEOTIDE SEQUENCE [LARGE SCALE GENOMIC DNA]</scope>
    <source>
        <strain evidence="2 3">HSL3-1</strain>
    </source>
</reference>
<keyword evidence="1" id="KW-0378">Hydrolase</keyword>
<dbReference type="EMBL" id="CP147920">
    <property type="protein sequence ID" value="XAU14055.1"/>
    <property type="molecule type" value="Genomic_DNA"/>
</dbReference>
<dbReference type="PRINTS" id="PR00934">
    <property type="entry name" value="XHISDIPTASE"/>
</dbReference>
<proteinExistence type="predicted"/>
<keyword evidence="3" id="KW-1185">Reference proteome</keyword>
<accession>A0ABZ3H695</accession>
<evidence type="ECO:0000313" key="3">
    <source>
        <dbReference type="Proteomes" id="UP001447842"/>
    </source>
</evidence>
<dbReference type="Proteomes" id="UP001447842">
    <property type="component" value="Chromosome"/>
</dbReference>
<dbReference type="Pfam" id="PF01546">
    <property type="entry name" value="Peptidase_M20"/>
    <property type="match status" value="1"/>
</dbReference>
<organism evidence="2 3">
    <name type="scientific">Sulfurimonas diazotrophicus</name>
    <dbReference type="NCBI Taxonomy" id="3131939"/>
    <lineage>
        <taxon>Bacteria</taxon>
        <taxon>Pseudomonadati</taxon>
        <taxon>Campylobacterota</taxon>
        <taxon>Epsilonproteobacteria</taxon>
        <taxon>Campylobacterales</taxon>
        <taxon>Sulfurimonadaceae</taxon>
        <taxon>Sulfurimonas</taxon>
    </lineage>
</organism>
<dbReference type="PANTHER" id="PTHR43501">
    <property type="entry name" value="CYTOSOL NON-SPECIFIC DIPEPTIDASE"/>
    <property type="match status" value="1"/>
</dbReference>
<dbReference type="SUPFAM" id="SSF53187">
    <property type="entry name" value="Zn-dependent exopeptidases"/>
    <property type="match status" value="1"/>
</dbReference>